<evidence type="ECO:0000259" key="3">
    <source>
        <dbReference type="SMART" id="SM00385"/>
    </source>
</evidence>
<keyword evidence="5" id="KW-1185">Reference proteome</keyword>
<dbReference type="InterPro" id="IPR006671">
    <property type="entry name" value="Cyclin_N"/>
</dbReference>
<sequence length="247" mass="29096">MPFWYFSKAELANTPSHRDGIEPEREARYRREGARFLIDCGNTMGLRYDTMATGVVFFHRFYMFHSFNEFPRYITAACCLFLAGKVEETPKKCRDIVRAAKLYLESLANQESKPMPERQYLKKHAESFNDETIRDIMTYEKIMLQTIKFDLQVDHPYGYLVKYAKTLKGNQEQIHSLVQMTWGFINDSYSTTLCLQWEPEIVAIALMYLTSKLSKFEIKDWANKKEGSGKQDWWDQFVDGLHIDILE</sequence>
<feature type="domain" description="Cyclin-like" evidence="3">
    <location>
        <begin position="35"/>
        <end position="145"/>
    </location>
</feature>
<dbReference type="Pfam" id="PF00134">
    <property type="entry name" value="Cyclin_N"/>
    <property type="match status" value="1"/>
</dbReference>
<protein>
    <submittedName>
        <fullName evidence="4">Cyclin K</fullName>
    </submittedName>
</protein>
<dbReference type="STRING" id="10195.A0A3M7RA56"/>
<dbReference type="CDD" id="cd20530">
    <property type="entry name" value="CYCLIN_CCNK_rpt1"/>
    <property type="match status" value="1"/>
</dbReference>
<dbReference type="SMART" id="SM00385">
    <property type="entry name" value="CYCLIN"/>
    <property type="match status" value="1"/>
</dbReference>
<proteinExistence type="inferred from homology"/>
<accession>A0A3M7RA56</accession>
<dbReference type="EMBL" id="REGN01003915">
    <property type="protein sequence ID" value="RNA20138.1"/>
    <property type="molecule type" value="Genomic_DNA"/>
</dbReference>
<evidence type="ECO:0000256" key="2">
    <source>
        <dbReference type="RuleBase" id="RU000383"/>
    </source>
</evidence>
<comment type="caution">
    <text evidence="4">The sequence shown here is derived from an EMBL/GenBank/DDBJ whole genome shotgun (WGS) entry which is preliminary data.</text>
</comment>
<organism evidence="4 5">
    <name type="scientific">Brachionus plicatilis</name>
    <name type="common">Marine rotifer</name>
    <name type="synonym">Brachionus muelleri</name>
    <dbReference type="NCBI Taxonomy" id="10195"/>
    <lineage>
        <taxon>Eukaryota</taxon>
        <taxon>Metazoa</taxon>
        <taxon>Spiralia</taxon>
        <taxon>Gnathifera</taxon>
        <taxon>Rotifera</taxon>
        <taxon>Eurotatoria</taxon>
        <taxon>Monogononta</taxon>
        <taxon>Pseudotrocha</taxon>
        <taxon>Ploima</taxon>
        <taxon>Brachionidae</taxon>
        <taxon>Brachionus</taxon>
    </lineage>
</organism>
<comment type="similarity">
    <text evidence="2">Belongs to the cyclin family.</text>
</comment>
<dbReference type="InterPro" id="IPR043198">
    <property type="entry name" value="Cyclin/Ssn8"/>
</dbReference>
<dbReference type="CDD" id="cd20531">
    <property type="entry name" value="CYCLIN_CCNK_rpt2"/>
    <property type="match status" value="1"/>
</dbReference>
<dbReference type="AlphaFoldDB" id="A0A3M7RA56"/>
<reference evidence="4 5" key="1">
    <citation type="journal article" date="2018" name="Sci. Rep.">
        <title>Genomic signatures of local adaptation to the degree of environmental predictability in rotifers.</title>
        <authorList>
            <person name="Franch-Gras L."/>
            <person name="Hahn C."/>
            <person name="Garcia-Roger E.M."/>
            <person name="Carmona M.J."/>
            <person name="Serra M."/>
            <person name="Gomez A."/>
        </authorList>
    </citation>
    <scope>NUCLEOTIDE SEQUENCE [LARGE SCALE GENOMIC DNA]</scope>
    <source>
        <strain evidence="4">HYR1</strain>
    </source>
</reference>
<gene>
    <name evidence="4" type="ORF">BpHYR1_028286</name>
</gene>
<dbReference type="PANTHER" id="PTHR10026">
    <property type="entry name" value="CYCLIN"/>
    <property type="match status" value="1"/>
</dbReference>
<feature type="non-terminal residue" evidence="4">
    <location>
        <position position="247"/>
    </location>
</feature>
<name>A0A3M7RA56_BRAPC</name>
<evidence type="ECO:0000313" key="4">
    <source>
        <dbReference type="EMBL" id="RNA20138.1"/>
    </source>
</evidence>
<dbReference type="Gene3D" id="1.10.472.10">
    <property type="entry name" value="Cyclin-like"/>
    <property type="match status" value="2"/>
</dbReference>
<dbReference type="Proteomes" id="UP000276133">
    <property type="component" value="Unassembled WGS sequence"/>
</dbReference>
<dbReference type="InterPro" id="IPR013763">
    <property type="entry name" value="Cyclin-like_dom"/>
</dbReference>
<dbReference type="GO" id="GO:0006357">
    <property type="term" value="P:regulation of transcription by RNA polymerase II"/>
    <property type="evidence" value="ECO:0007669"/>
    <property type="project" value="InterPro"/>
</dbReference>
<dbReference type="OrthoDB" id="25002at2759"/>
<dbReference type="GO" id="GO:0016538">
    <property type="term" value="F:cyclin-dependent protein serine/threonine kinase regulator activity"/>
    <property type="evidence" value="ECO:0007669"/>
    <property type="project" value="InterPro"/>
</dbReference>
<evidence type="ECO:0000256" key="1">
    <source>
        <dbReference type="ARBA" id="ARBA00023127"/>
    </source>
</evidence>
<dbReference type="SUPFAM" id="SSF47954">
    <property type="entry name" value="Cyclin-like"/>
    <property type="match status" value="2"/>
</dbReference>
<keyword evidence="1 2" id="KW-0195">Cyclin</keyword>
<evidence type="ECO:0000313" key="5">
    <source>
        <dbReference type="Proteomes" id="UP000276133"/>
    </source>
</evidence>
<dbReference type="InterPro" id="IPR036915">
    <property type="entry name" value="Cyclin-like_sf"/>
</dbReference>